<dbReference type="InterPro" id="IPR003653">
    <property type="entry name" value="Peptidase_C48_C"/>
</dbReference>
<dbReference type="GO" id="GO:0016929">
    <property type="term" value="F:deSUMOylase activity"/>
    <property type="evidence" value="ECO:0007669"/>
    <property type="project" value="TreeGrafter"/>
</dbReference>
<evidence type="ECO:0000313" key="8">
    <source>
        <dbReference type="EMBL" id="KAF6138293.1"/>
    </source>
</evidence>
<reference evidence="8 9" key="1">
    <citation type="journal article" date="2020" name="IScience">
        <title>Genome Sequencing of the Endangered Kingdonia uniflora (Circaeasteraceae, Ranunculales) Reveals Potential Mechanisms of Evolutionary Specialization.</title>
        <authorList>
            <person name="Sun Y."/>
            <person name="Deng T."/>
            <person name="Zhang A."/>
            <person name="Moore M.J."/>
            <person name="Landis J.B."/>
            <person name="Lin N."/>
            <person name="Zhang H."/>
            <person name="Zhang X."/>
            <person name="Huang J."/>
            <person name="Zhang X."/>
            <person name="Sun H."/>
            <person name="Wang H."/>
        </authorList>
    </citation>
    <scope>NUCLEOTIDE SEQUENCE [LARGE SCALE GENOMIC DNA]</scope>
    <source>
        <strain evidence="8">TB1705</strain>
        <tissue evidence="8">Leaf</tissue>
    </source>
</reference>
<feature type="domain" description="Ubiquitin-like protease family profile" evidence="7">
    <location>
        <begin position="112"/>
        <end position="326"/>
    </location>
</feature>
<gene>
    <name evidence="8" type="ORF">GIB67_001443</name>
</gene>
<comment type="caution">
    <text evidence="8">The sequence shown here is derived from an EMBL/GenBank/DDBJ whole genome shotgun (WGS) entry which is preliminary data.</text>
</comment>
<dbReference type="SUPFAM" id="SSF54001">
    <property type="entry name" value="Cysteine proteinases"/>
    <property type="match status" value="1"/>
</dbReference>
<dbReference type="InterPro" id="IPR038765">
    <property type="entry name" value="Papain-like_cys_pep_sf"/>
</dbReference>
<dbReference type="PROSITE" id="PS50600">
    <property type="entry name" value="ULP_PROTEASE"/>
    <property type="match status" value="1"/>
</dbReference>
<dbReference type="GO" id="GO:0005634">
    <property type="term" value="C:nucleus"/>
    <property type="evidence" value="ECO:0007669"/>
    <property type="project" value="TreeGrafter"/>
</dbReference>
<evidence type="ECO:0000256" key="3">
    <source>
        <dbReference type="ARBA" id="ARBA00022801"/>
    </source>
</evidence>
<evidence type="ECO:0000256" key="4">
    <source>
        <dbReference type="ARBA" id="ARBA00022807"/>
    </source>
</evidence>
<dbReference type="PANTHER" id="PTHR12606">
    <property type="entry name" value="SENTRIN/SUMO-SPECIFIC PROTEASE"/>
    <property type="match status" value="1"/>
</dbReference>
<evidence type="ECO:0000259" key="7">
    <source>
        <dbReference type="PROSITE" id="PS50600"/>
    </source>
</evidence>
<protein>
    <recommendedName>
        <fullName evidence="7">Ubiquitin-like protease family profile domain-containing protein</fullName>
    </recommendedName>
</protein>
<keyword evidence="5" id="KW-0175">Coiled coil</keyword>
<dbReference type="GO" id="GO:0016926">
    <property type="term" value="P:protein desumoylation"/>
    <property type="evidence" value="ECO:0007669"/>
    <property type="project" value="TreeGrafter"/>
</dbReference>
<feature type="coiled-coil region" evidence="5">
    <location>
        <begin position="90"/>
        <end position="117"/>
    </location>
</feature>
<dbReference type="Proteomes" id="UP000541444">
    <property type="component" value="Unassembled WGS sequence"/>
</dbReference>
<keyword evidence="4" id="KW-0788">Thiol protease</keyword>
<keyword evidence="9" id="KW-1185">Reference proteome</keyword>
<name>A0A7J7L6S8_9MAGN</name>
<feature type="compositionally biased region" description="Basic and acidic residues" evidence="6">
    <location>
        <begin position="65"/>
        <end position="85"/>
    </location>
</feature>
<evidence type="ECO:0000256" key="6">
    <source>
        <dbReference type="SAM" id="MobiDB-lite"/>
    </source>
</evidence>
<dbReference type="EMBL" id="JACGCM010002602">
    <property type="protein sequence ID" value="KAF6138293.1"/>
    <property type="molecule type" value="Genomic_DNA"/>
</dbReference>
<dbReference type="Gene3D" id="3.40.395.10">
    <property type="entry name" value="Adenoviral Proteinase, Chain A"/>
    <property type="match status" value="1"/>
</dbReference>
<evidence type="ECO:0000313" key="9">
    <source>
        <dbReference type="Proteomes" id="UP000541444"/>
    </source>
</evidence>
<dbReference type="OrthoDB" id="1694156at2759"/>
<proteinExistence type="inferred from homology"/>
<comment type="similarity">
    <text evidence="1">Belongs to the peptidase C48 family.</text>
</comment>
<feature type="region of interest" description="Disordered" evidence="6">
    <location>
        <begin position="64"/>
        <end position="89"/>
    </location>
</feature>
<sequence>MPTIEQPAVGTPIVGKTIIGGSSSATKIGAVVVRVCSQLEEHGKMSLKLDDHGKILYNHVPVHSTPEKTVKRKREEGNEKEDGKRKTAGLRTWQRDLQQKNQKIEEKEKGVAEVTKTDIVFFSQEEVFGEAYQASADQTTVVPVEEQTMEVEKLNIKLARVFNVWTRNMSSPKGVELKKKPIWDQILSMEWDRTVSYCFNRRDLKVVNSKLILIPWKINDNHWVLYTISFKGRKIYIYDSMVDAKIVNAQKKKLSPGQQRIEDQLSKILPKMLIWTDFADRSSPPTSSEVNNYGLNSKWTTHFGKYPIQPNGNDCGVYMLVFIDNILRGMKFPDLIDDNECRYTIAYDILRQGVEP</sequence>
<evidence type="ECO:0000256" key="1">
    <source>
        <dbReference type="ARBA" id="ARBA00005234"/>
    </source>
</evidence>
<evidence type="ECO:0000256" key="2">
    <source>
        <dbReference type="ARBA" id="ARBA00022670"/>
    </source>
</evidence>
<dbReference type="GO" id="GO:0006508">
    <property type="term" value="P:proteolysis"/>
    <property type="evidence" value="ECO:0007669"/>
    <property type="project" value="UniProtKB-KW"/>
</dbReference>
<keyword evidence="2" id="KW-0645">Protease</keyword>
<dbReference type="AlphaFoldDB" id="A0A7J7L6S8"/>
<accession>A0A7J7L6S8</accession>
<dbReference type="PANTHER" id="PTHR12606:SF141">
    <property type="entry name" value="GH15225P-RELATED"/>
    <property type="match status" value="1"/>
</dbReference>
<keyword evidence="3" id="KW-0378">Hydrolase</keyword>
<dbReference type="Pfam" id="PF02902">
    <property type="entry name" value="Peptidase_C48"/>
    <property type="match status" value="1"/>
</dbReference>
<organism evidence="8 9">
    <name type="scientific">Kingdonia uniflora</name>
    <dbReference type="NCBI Taxonomy" id="39325"/>
    <lineage>
        <taxon>Eukaryota</taxon>
        <taxon>Viridiplantae</taxon>
        <taxon>Streptophyta</taxon>
        <taxon>Embryophyta</taxon>
        <taxon>Tracheophyta</taxon>
        <taxon>Spermatophyta</taxon>
        <taxon>Magnoliopsida</taxon>
        <taxon>Ranunculales</taxon>
        <taxon>Circaeasteraceae</taxon>
        <taxon>Kingdonia</taxon>
    </lineage>
</organism>
<evidence type="ECO:0000256" key="5">
    <source>
        <dbReference type="SAM" id="Coils"/>
    </source>
</evidence>